<accession>A0ABD3NZL5</accession>
<keyword evidence="3" id="KW-1185">Reference proteome</keyword>
<feature type="region of interest" description="Disordered" evidence="1">
    <location>
        <begin position="25"/>
        <end position="67"/>
    </location>
</feature>
<name>A0ABD3NZL5_9STRA</name>
<dbReference type="EMBL" id="JABMIG020000344">
    <property type="protein sequence ID" value="KAL3780616.1"/>
    <property type="molecule type" value="Genomic_DNA"/>
</dbReference>
<gene>
    <name evidence="2" type="ORF">HJC23_010054</name>
</gene>
<feature type="compositionally biased region" description="Polar residues" evidence="1">
    <location>
        <begin position="50"/>
        <end position="63"/>
    </location>
</feature>
<evidence type="ECO:0000313" key="3">
    <source>
        <dbReference type="Proteomes" id="UP001516023"/>
    </source>
</evidence>
<proteinExistence type="predicted"/>
<reference evidence="2 3" key="1">
    <citation type="journal article" date="2020" name="G3 (Bethesda)">
        <title>Improved Reference Genome for Cyclotella cryptica CCMP332, a Model for Cell Wall Morphogenesis, Salinity Adaptation, and Lipid Production in Diatoms (Bacillariophyta).</title>
        <authorList>
            <person name="Roberts W.R."/>
            <person name="Downey K.M."/>
            <person name="Ruck E.C."/>
            <person name="Traller J.C."/>
            <person name="Alverson A.J."/>
        </authorList>
    </citation>
    <scope>NUCLEOTIDE SEQUENCE [LARGE SCALE GENOMIC DNA]</scope>
    <source>
        <strain evidence="2 3">CCMP332</strain>
    </source>
</reference>
<comment type="caution">
    <text evidence="2">The sequence shown here is derived from an EMBL/GenBank/DDBJ whole genome shotgun (WGS) entry which is preliminary data.</text>
</comment>
<dbReference type="Proteomes" id="UP001516023">
    <property type="component" value="Unassembled WGS sequence"/>
</dbReference>
<evidence type="ECO:0000313" key="2">
    <source>
        <dbReference type="EMBL" id="KAL3780616.1"/>
    </source>
</evidence>
<organism evidence="2 3">
    <name type="scientific">Cyclotella cryptica</name>
    <dbReference type="NCBI Taxonomy" id="29204"/>
    <lineage>
        <taxon>Eukaryota</taxon>
        <taxon>Sar</taxon>
        <taxon>Stramenopiles</taxon>
        <taxon>Ochrophyta</taxon>
        <taxon>Bacillariophyta</taxon>
        <taxon>Coscinodiscophyceae</taxon>
        <taxon>Thalassiosirophycidae</taxon>
        <taxon>Stephanodiscales</taxon>
        <taxon>Stephanodiscaceae</taxon>
        <taxon>Cyclotella</taxon>
    </lineage>
</organism>
<protein>
    <submittedName>
        <fullName evidence="2">Uncharacterized protein</fullName>
    </submittedName>
</protein>
<evidence type="ECO:0000256" key="1">
    <source>
        <dbReference type="SAM" id="MobiDB-lite"/>
    </source>
</evidence>
<dbReference type="AlphaFoldDB" id="A0ABD3NZL5"/>
<sequence length="183" mass="19737">MRFPSAINSIVKSLCPTPLFLAGTGKSASYSGSRRECTPPPSARRIPTRNRPSSRASNYANGNDDSRPVVAGTNLVLGHSERDSAGAVPPIAVTVPVGQSLPESEVTNPFEDSQETHVRRLMFLARNSLLFPLLSPVALVPLTLPGHLIPVLIIRPPRKLDPMTRFQAVAAVKRVYPKTLLAV</sequence>